<reference evidence="4" key="1">
    <citation type="submission" date="2016-05" db="EMBL/GenBank/DDBJ databases">
        <authorList>
            <person name="Lavstsen T."/>
            <person name="Jespersen J.S."/>
        </authorList>
    </citation>
    <scope>NUCLEOTIDE SEQUENCE</scope>
    <source>
        <tissue evidence="4">Brain</tissue>
    </source>
</reference>
<gene>
    <name evidence="4" type="primary">SI:CH73-353P21.4</name>
</gene>
<feature type="region of interest" description="Disordered" evidence="1">
    <location>
        <begin position="68"/>
        <end position="118"/>
    </location>
</feature>
<evidence type="ECO:0000256" key="2">
    <source>
        <dbReference type="SAM" id="Phobius"/>
    </source>
</evidence>
<dbReference type="InterPro" id="IPR029526">
    <property type="entry name" value="PGBD"/>
</dbReference>
<sequence>MQKGVNSTETVLEWGSSNFFSVHNPVCISILAYFLCSDKSLFLCVIVNEYNFITLFFFMRLYSESDEDYTPSSCTQPKEGPSSAPRPRKRKAPSSFHPKRGRGDSLVQEEKWHNREEEDITPQPLRFMPARKPGPTFDTTTSWSPLSLFQLFFSQSVVRTIIDNTNANAARRLQAGIKFVWRALTLSDFFIFMAILIFTSLVSVHHRADYWRKVWPYNFPFPADKMTRDRFEAILWSLHLSNPEEDEENERKRNTADYDRLFKIKPLYTDMVTACQAHFQPYQMISIDERMVASKARHSMKQYQKDKPTKWGYKLFVLTDSSTGFTWNFFVYTGKSVSTTGQGLSYSSVLDLLPFSMLDRGYMLFVDNFYTSPALFRDLRIQKSWLLWHNTEKSYWFSQNSRK</sequence>
<organism evidence="4">
    <name type="scientific">Iconisemion striatum</name>
    <dbReference type="NCBI Taxonomy" id="60296"/>
    <lineage>
        <taxon>Eukaryota</taxon>
        <taxon>Metazoa</taxon>
        <taxon>Chordata</taxon>
        <taxon>Craniata</taxon>
        <taxon>Vertebrata</taxon>
        <taxon>Euteleostomi</taxon>
        <taxon>Actinopterygii</taxon>
        <taxon>Neopterygii</taxon>
        <taxon>Teleostei</taxon>
        <taxon>Neoteleostei</taxon>
        <taxon>Acanthomorphata</taxon>
        <taxon>Ovalentaria</taxon>
        <taxon>Atherinomorphae</taxon>
        <taxon>Cyprinodontiformes</taxon>
        <taxon>Nothobranchiidae</taxon>
        <taxon>Iconisemion</taxon>
    </lineage>
</organism>
<feature type="transmembrane region" description="Helical" evidence="2">
    <location>
        <begin position="179"/>
        <end position="204"/>
    </location>
</feature>
<reference evidence="4" key="2">
    <citation type="submission" date="2016-06" db="EMBL/GenBank/DDBJ databases">
        <title>The genome of a short-lived fish provides insights into sex chromosome evolution and the genetic control of aging.</title>
        <authorList>
            <person name="Reichwald K."/>
            <person name="Felder M."/>
            <person name="Petzold A."/>
            <person name="Koch P."/>
            <person name="Groth M."/>
            <person name="Platzer M."/>
        </authorList>
    </citation>
    <scope>NUCLEOTIDE SEQUENCE</scope>
    <source>
        <tissue evidence="4">Brain</tissue>
    </source>
</reference>
<dbReference type="PANTHER" id="PTHR46599:SF3">
    <property type="entry name" value="PIGGYBAC TRANSPOSABLE ELEMENT-DERIVED PROTEIN 4"/>
    <property type="match status" value="1"/>
</dbReference>
<dbReference type="PANTHER" id="PTHR46599">
    <property type="entry name" value="PIGGYBAC TRANSPOSABLE ELEMENT-DERIVED PROTEIN 4"/>
    <property type="match status" value="1"/>
</dbReference>
<keyword evidence="2" id="KW-0812">Transmembrane</keyword>
<name>A0A1A7YLU1_9TELE</name>
<protein>
    <submittedName>
        <fullName evidence="4">Si:ch73-353p21.4</fullName>
    </submittedName>
</protein>
<dbReference type="Pfam" id="PF13843">
    <property type="entry name" value="DDE_Tnp_1_7"/>
    <property type="match status" value="1"/>
</dbReference>
<keyword evidence="2" id="KW-0472">Membrane</keyword>
<evidence type="ECO:0000313" key="4">
    <source>
        <dbReference type="EMBL" id="SBP31114.1"/>
    </source>
</evidence>
<evidence type="ECO:0000256" key="1">
    <source>
        <dbReference type="SAM" id="MobiDB-lite"/>
    </source>
</evidence>
<dbReference type="AlphaFoldDB" id="A0A1A7YLU1"/>
<accession>A0A1A7YLU1</accession>
<feature type="domain" description="PiggyBac transposable element-derived protein" evidence="3">
    <location>
        <begin position="144"/>
        <end position="380"/>
    </location>
</feature>
<keyword evidence="2" id="KW-1133">Transmembrane helix</keyword>
<dbReference type="EMBL" id="HADX01008882">
    <property type="protein sequence ID" value="SBP31114.1"/>
    <property type="molecule type" value="Transcribed_RNA"/>
</dbReference>
<evidence type="ECO:0000259" key="3">
    <source>
        <dbReference type="Pfam" id="PF13843"/>
    </source>
</evidence>
<proteinExistence type="predicted"/>
<feature type="compositionally biased region" description="Basic residues" evidence="1">
    <location>
        <begin position="86"/>
        <end position="100"/>
    </location>
</feature>